<sequence>MNTKKIMIFSIIGFIISLLIFGATLYVVHFKDSSKSSQKVKTFNYDAGEFSTNMGDSAHYFKGKIVIESTDEKEIEIMTEKNVIIRDTILKVIISQDPEKMTSNEGLDKLERELISNLSMKLDFKSIKNVYFTDYIVQ</sequence>
<dbReference type="RefSeq" id="WP_277733812.1">
    <property type="nucleotide sequence ID" value="NZ_CP120733.1"/>
</dbReference>
<evidence type="ECO:0000256" key="10">
    <source>
        <dbReference type="RuleBase" id="RU364125"/>
    </source>
</evidence>
<keyword evidence="6 10" id="KW-0812">Transmembrane</keyword>
<organism evidence="11 12">
    <name type="scientific">Tepidibacter hydrothermalis</name>
    <dbReference type="NCBI Taxonomy" id="3036126"/>
    <lineage>
        <taxon>Bacteria</taxon>
        <taxon>Bacillati</taxon>
        <taxon>Bacillota</taxon>
        <taxon>Clostridia</taxon>
        <taxon>Peptostreptococcales</taxon>
        <taxon>Peptostreptococcaceae</taxon>
        <taxon>Tepidibacter</taxon>
    </lineage>
</organism>
<dbReference type="PANTHER" id="PTHR35091:SF2">
    <property type="entry name" value="FLAGELLAR PROTEIN FLIL"/>
    <property type="match status" value="1"/>
</dbReference>
<evidence type="ECO:0000256" key="4">
    <source>
        <dbReference type="ARBA" id="ARBA00022475"/>
    </source>
</evidence>
<proteinExistence type="inferred from homology"/>
<comment type="subcellular location">
    <subcellularLocation>
        <location evidence="2">Cell membrane</location>
        <topology evidence="2">Single-pass membrane protein</topology>
    </subcellularLocation>
</comment>
<evidence type="ECO:0000256" key="9">
    <source>
        <dbReference type="ARBA" id="ARBA00023136"/>
    </source>
</evidence>
<gene>
    <name evidence="11" type="ORF">P4S50_06310</name>
</gene>
<dbReference type="PANTHER" id="PTHR35091">
    <property type="entry name" value="FLAGELLAR PROTEIN FLIL"/>
    <property type="match status" value="1"/>
</dbReference>
<keyword evidence="8 10" id="KW-1133">Transmembrane helix</keyword>
<keyword evidence="5 10" id="KW-0145">Chemotaxis</keyword>
<keyword evidence="11" id="KW-0966">Cell projection</keyword>
<dbReference type="EMBL" id="CP120733">
    <property type="protein sequence ID" value="WFD11685.1"/>
    <property type="molecule type" value="Genomic_DNA"/>
</dbReference>
<comment type="function">
    <text evidence="1 10">Controls the rotational direction of flagella during chemotaxis.</text>
</comment>
<evidence type="ECO:0000256" key="7">
    <source>
        <dbReference type="ARBA" id="ARBA00022779"/>
    </source>
</evidence>
<accession>A0ABY8EKF8</accession>
<evidence type="ECO:0000313" key="12">
    <source>
        <dbReference type="Proteomes" id="UP001222800"/>
    </source>
</evidence>
<reference evidence="11 12" key="1">
    <citation type="submission" date="2023-03" db="EMBL/GenBank/DDBJ databases">
        <title>Complete genome sequence of Tepidibacter sp. SWIR-1, isolated from a deep-sea hydrothermal vent.</title>
        <authorList>
            <person name="Li X."/>
        </authorList>
    </citation>
    <scope>NUCLEOTIDE SEQUENCE [LARGE SCALE GENOMIC DNA]</scope>
    <source>
        <strain evidence="11 12">SWIR-1</strain>
    </source>
</reference>
<keyword evidence="12" id="KW-1185">Reference proteome</keyword>
<comment type="similarity">
    <text evidence="3 10">Belongs to the FliL family.</text>
</comment>
<evidence type="ECO:0000256" key="1">
    <source>
        <dbReference type="ARBA" id="ARBA00002254"/>
    </source>
</evidence>
<evidence type="ECO:0000256" key="6">
    <source>
        <dbReference type="ARBA" id="ARBA00022692"/>
    </source>
</evidence>
<dbReference type="Pfam" id="PF03748">
    <property type="entry name" value="FliL"/>
    <property type="match status" value="1"/>
</dbReference>
<dbReference type="InterPro" id="IPR005503">
    <property type="entry name" value="FliL"/>
</dbReference>
<name>A0ABY8EKF8_9FIRM</name>
<keyword evidence="11" id="KW-0969">Cilium</keyword>
<keyword evidence="9 10" id="KW-0472">Membrane</keyword>
<keyword evidence="11" id="KW-0282">Flagellum</keyword>
<evidence type="ECO:0000256" key="3">
    <source>
        <dbReference type="ARBA" id="ARBA00008281"/>
    </source>
</evidence>
<evidence type="ECO:0000256" key="2">
    <source>
        <dbReference type="ARBA" id="ARBA00004162"/>
    </source>
</evidence>
<evidence type="ECO:0000313" key="11">
    <source>
        <dbReference type="EMBL" id="WFD11685.1"/>
    </source>
</evidence>
<evidence type="ECO:0000256" key="8">
    <source>
        <dbReference type="ARBA" id="ARBA00022989"/>
    </source>
</evidence>
<keyword evidence="4 10" id="KW-1003">Cell membrane</keyword>
<protein>
    <recommendedName>
        <fullName evidence="10">Flagellar protein FliL</fullName>
    </recommendedName>
</protein>
<dbReference type="Proteomes" id="UP001222800">
    <property type="component" value="Chromosome"/>
</dbReference>
<keyword evidence="7 10" id="KW-0283">Flagellar rotation</keyword>
<feature type="transmembrane region" description="Helical" evidence="10">
    <location>
        <begin position="6"/>
        <end position="28"/>
    </location>
</feature>
<evidence type="ECO:0000256" key="5">
    <source>
        <dbReference type="ARBA" id="ARBA00022500"/>
    </source>
</evidence>